<evidence type="ECO:0000313" key="12">
    <source>
        <dbReference type="EMBL" id="CAL4763824.1"/>
    </source>
</evidence>
<proteinExistence type="inferred from homology"/>
<dbReference type="PANTHER" id="PTHR45667">
    <property type="entry name" value="S-ADENOSYLMETHIONINE MITOCHONDRIAL CARRIER PROTEIN"/>
    <property type="match status" value="1"/>
</dbReference>
<dbReference type="GO" id="GO:0016020">
    <property type="term" value="C:membrane"/>
    <property type="evidence" value="ECO:0007669"/>
    <property type="project" value="UniProtKB-SubCell"/>
</dbReference>
<sequence length="354" mass="38536">MAKHHGNHGDHGAVDPYSLEGLVQRHENRQLLLQRLSSVRQQIKDLEREVQDLEQTVQGLPYLRRSLPDQLQAGGQVNRLAAAAAGGVALPLAVGIMHPLDTVRTTMQATAGRGFSEAVKALGSKGVARGFGLSFAWASPQGAIRMASYETSKDQLLDKFSAKSFGIAVSAVVADFASSVIKVPRELITQRMQTGQYSSSWTAFRSILRQDGVGGLFTGYLSTASRDTPFMVLLFFSYEQFKAWKIRLTFADDVPSQLLAPMKPWSDAETVLWGGISGALAAWLTTPFDVIKTRVMTATQALTFGDALRSVATTGATGLFAGAGARSAWWFCVSSVFFGTYERLRSSFQQKLEE</sequence>
<evidence type="ECO:0000256" key="4">
    <source>
        <dbReference type="ARBA" id="ARBA00022692"/>
    </source>
</evidence>
<evidence type="ECO:0000256" key="1">
    <source>
        <dbReference type="ARBA" id="ARBA00004141"/>
    </source>
</evidence>
<dbReference type="InterPro" id="IPR023395">
    <property type="entry name" value="MCP_dom_sf"/>
</dbReference>
<evidence type="ECO:0000256" key="8">
    <source>
        <dbReference type="PROSITE-ProRule" id="PRU00282"/>
    </source>
</evidence>
<comment type="caution">
    <text evidence="11">The sequence shown here is derived from an EMBL/GenBank/DDBJ whole genome shotgun (WGS) entry which is preliminary data.</text>
</comment>
<evidence type="ECO:0000256" key="3">
    <source>
        <dbReference type="ARBA" id="ARBA00022448"/>
    </source>
</evidence>
<dbReference type="AlphaFoldDB" id="A0A9P1BNE9"/>
<feature type="repeat" description="Solcar" evidence="8">
    <location>
        <begin position="162"/>
        <end position="244"/>
    </location>
</feature>
<keyword evidence="3 9" id="KW-0813">Transport</keyword>
<organism evidence="11">
    <name type="scientific">Cladocopium goreaui</name>
    <dbReference type="NCBI Taxonomy" id="2562237"/>
    <lineage>
        <taxon>Eukaryota</taxon>
        <taxon>Sar</taxon>
        <taxon>Alveolata</taxon>
        <taxon>Dinophyceae</taxon>
        <taxon>Suessiales</taxon>
        <taxon>Symbiodiniaceae</taxon>
        <taxon>Cladocopium</taxon>
    </lineage>
</organism>
<evidence type="ECO:0000256" key="5">
    <source>
        <dbReference type="ARBA" id="ARBA00022737"/>
    </source>
</evidence>
<dbReference type="EMBL" id="CAMXCT030000276">
    <property type="protein sequence ID" value="CAL4763824.1"/>
    <property type="molecule type" value="Genomic_DNA"/>
</dbReference>
<evidence type="ECO:0000256" key="9">
    <source>
        <dbReference type="RuleBase" id="RU000488"/>
    </source>
</evidence>
<dbReference type="SUPFAM" id="SSF103506">
    <property type="entry name" value="Mitochondrial carrier"/>
    <property type="match status" value="1"/>
</dbReference>
<evidence type="ECO:0000256" key="2">
    <source>
        <dbReference type="ARBA" id="ARBA00006375"/>
    </source>
</evidence>
<gene>
    <name evidence="11" type="ORF">C1SCF055_LOCUS4725</name>
</gene>
<evidence type="ECO:0000256" key="10">
    <source>
        <dbReference type="SAM" id="Coils"/>
    </source>
</evidence>
<dbReference type="PROSITE" id="PS50920">
    <property type="entry name" value="SOLCAR"/>
    <property type="match status" value="3"/>
</dbReference>
<feature type="coiled-coil region" evidence="10">
    <location>
        <begin position="29"/>
        <end position="56"/>
    </location>
</feature>
<dbReference type="InterPro" id="IPR018108">
    <property type="entry name" value="MCP_transmembrane"/>
</dbReference>
<protein>
    <recommendedName>
        <fullName evidence="14">Mitochondrial carrier protein</fullName>
    </recommendedName>
</protein>
<comment type="subcellular location">
    <subcellularLocation>
        <location evidence="1">Membrane</location>
        <topology evidence="1">Multi-pass membrane protein</topology>
    </subcellularLocation>
</comment>
<evidence type="ECO:0000256" key="7">
    <source>
        <dbReference type="ARBA" id="ARBA00023136"/>
    </source>
</evidence>
<keyword evidence="13" id="KW-1185">Reference proteome</keyword>
<evidence type="ECO:0000256" key="6">
    <source>
        <dbReference type="ARBA" id="ARBA00022989"/>
    </source>
</evidence>
<feature type="repeat" description="Solcar" evidence="8">
    <location>
        <begin position="269"/>
        <end position="347"/>
    </location>
</feature>
<keyword evidence="5" id="KW-0677">Repeat</keyword>
<comment type="similarity">
    <text evidence="2 9">Belongs to the mitochondrial carrier (TC 2.A.29) family.</text>
</comment>
<keyword evidence="10" id="KW-0175">Coiled coil</keyword>
<feature type="repeat" description="Solcar" evidence="8">
    <location>
        <begin position="77"/>
        <end position="155"/>
    </location>
</feature>
<dbReference type="EMBL" id="CAMXCT010000276">
    <property type="protein sequence ID" value="CAI3976512.1"/>
    <property type="molecule type" value="Genomic_DNA"/>
</dbReference>
<keyword evidence="6" id="KW-1133">Transmembrane helix</keyword>
<dbReference type="Gene3D" id="1.50.40.10">
    <property type="entry name" value="Mitochondrial carrier domain"/>
    <property type="match status" value="2"/>
</dbReference>
<dbReference type="OrthoDB" id="276989at2759"/>
<name>A0A9P1BNE9_9DINO</name>
<evidence type="ECO:0000313" key="13">
    <source>
        <dbReference type="Proteomes" id="UP001152797"/>
    </source>
</evidence>
<dbReference type="Pfam" id="PF00153">
    <property type="entry name" value="Mito_carr"/>
    <property type="match status" value="3"/>
</dbReference>
<accession>A0A9P1BNE9</accession>
<dbReference type="Proteomes" id="UP001152797">
    <property type="component" value="Unassembled WGS sequence"/>
</dbReference>
<dbReference type="EMBL" id="CAMXCT020000276">
    <property type="protein sequence ID" value="CAL1129887.1"/>
    <property type="molecule type" value="Genomic_DNA"/>
</dbReference>
<evidence type="ECO:0000313" key="11">
    <source>
        <dbReference type="EMBL" id="CAI3976512.1"/>
    </source>
</evidence>
<reference evidence="12 13" key="2">
    <citation type="submission" date="2024-05" db="EMBL/GenBank/DDBJ databases">
        <authorList>
            <person name="Chen Y."/>
            <person name="Shah S."/>
            <person name="Dougan E. K."/>
            <person name="Thang M."/>
            <person name="Chan C."/>
        </authorList>
    </citation>
    <scope>NUCLEOTIDE SEQUENCE [LARGE SCALE GENOMIC DNA]</scope>
</reference>
<reference evidence="11" key="1">
    <citation type="submission" date="2022-10" db="EMBL/GenBank/DDBJ databases">
        <authorList>
            <person name="Chen Y."/>
            <person name="Dougan E. K."/>
            <person name="Chan C."/>
            <person name="Rhodes N."/>
            <person name="Thang M."/>
        </authorList>
    </citation>
    <scope>NUCLEOTIDE SEQUENCE</scope>
</reference>
<keyword evidence="4 8" id="KW-0812">Transmembrane</keyword>
<evidence type="ECO:0008006" key="14">
    <source>
        <dbReference type="Google" id="ProtNLM"/>
    </source>
</evidence>
<keyword evidence="7 8" id="KW-0472">Membrane</keyword>